<keyword evidence="1" id="KW-0677">Repeat</keyword>
<dbReference type="OrthoDB" id="540004at2759"/>
<protein>
    <recommendedName>
        <fullName evidence="8">Cell wall anchored protein</fullName>
    </recommendedName>
</protein>
<feature type="region of interest" description="Disordered" evidence="3">
    <location>
        <begin position="620"/>
        <end position="676"/>
    </location>
</feature>
<gene>
    <name evidence="6" type="ORF">G7Z17_g5455</name>
</gene>
<evidence type="ECO:0000313" key="6">
    <source>
        <dbReference type="EMBL" id="KAF7550808.1"/>
    </source>
</evidence>
<proteinExistence type="predicted"/>
<keyword evidence="4" id="KW-0472">Membrane</keyword>
<evidence type="ECO:0000256" key="5">
    <source>
        <dbReference type="SAM" id="SignalP"/>
    </source>
</evidence>
<feature type="region of interest" description="Disordered" evidence="3">
    <location>
        <begin position="524"/>
        <end position="596"/>
    </location>
</feature>
<keyword evidence="5" id="KW-0732">Signal</keyword>
<dbReference type="PANTHER" id="PTHR47435">
    <property type="entry name" value="KELCH REPEAT PROTEIN (AFU_ORTHOLOGUE AFUA_5G12780)"/>
    <property type="match status" value="1"/>
</dbReference>
<dbReference type="InterPro" id="IPR015915">
    <property type="entry name" value="Kelch-typ_b-propeller"/>
</dbReference>
<feature type="signal peptide" evidence="5">
    <location>
        <begin position="1"/>
        <end position="30"/>
    </location>
</feature>
<dbReference type="PANTHER" id="PTHR47435:SF4">
    <property type="entry name" value="KELCH REPEAT PROTEIN (AFU_ORTHOLOGUE AFUA_5G12780)"/>
    <property type="match status" value="1"/>
</dbReference>
<feature type="region of interest" description="Disordered" evidence="3">
    <location>
        <begin position="448"/>
        <end position="473"/>
    </location>
</feature>
<name>A0A9P5HC12_9HYPO</name>
<organism evidence="6 7">
    <name type="scientific">Cylindrodendrum hubeiense</name>
    <dbReference type="NCBI Taxonomy" id="595255"/>
    <lineage>
        <taxon>Eukaryota</taxon>
        <taxon>Fungi</taxon>
        <taxon>Dikarya</taxon>
        <taxon>Ascomycota</taxon>
        <taxon>Pezizomycotina</taxon>
        <taxon>Sordariomycetes</taxon>
        <taxon>Hypocreomycetidae</taxon>
        <taxon>Hypocreales</taxon>
        <taxon>Nectriaceae</taxon>
        <taxon>Cylindrodendrum</taxon>
    </lineage>
</organism>
<sequence length="676" mass="73639">MRTSLSRTSQAREHLLSLVLLACYVGVTVQQRDPISDFCRRWGHQTAVIDDKLYIDGGLITYSGSENPENVTNPYLIYHDLSVVASSGMSPPHANLSKNSTIPSVNGGIFWPDDVNKRIYLFGGEFYGETPWSFDLYAYDVINDYWDNYGSPRSTDIMGLSYGAGLSISSRGEGYYYGGWMNGATDPNWGDAPGIPTSYMLKYDMDTNSWSNTTGPDDIGRAEGVMVYLPAGDGGLIVYFGGIRGTGNGTWEGQPMEEIMIYDVLSGKSYVQNATGDVPEMRRRFCAGATWVDDQSSYNIYLYGGLGEADGSSGFDDVYALTLPTFTWVKIYPTDSNETGAFPHHSLSCNVVNEAQMIIHGGFFPLTNDCDSEEQWGLHNMDLGKQNDDNSPWALWEPDKTKYVVPTDILSVVGGKSTGGASKTAPADGFSHQDLKVLMTRKAEVAVRSATRDVGGNSTATSTGDEDDDKDSTSLSTGAIIGIGVGGGAVAILGLVGAWFLFRRHRGRKTTNSEQPMMNQTYDYHPAQTSSHFSQGPWSPGSSHFNTASPPPFHSSRPHTVQSNAQPPAPPVELPTETNDLPHVSPYAETPGTAEPKYDAHGNVWVPQVAMMEHPAIAMDHNRSPTGSPQYEHSQSHIPKYDQGYSPSRTPQELATEAERVAQGGGNGPHQTYYHP</sequence>
<dbReference type="EMBL" id="JAANBB010000091">
    <property type="protein sequence ID" value="KAF7550808.1"/>
    <property type="molecule type" value="Genomic_DNA"/>
</dbReference>
<dbReference type="Proteomes" id="UP000722485">
    <property type="component" value="Unassembled WGS sequence"/>
</dbReference>
<keyword evidence="4" id="KW-0812">Transmembrane</keyword>
<evidence type="ECO:0000256" key="2">
    <source>
        <dbReference type="ARBA" id="ARBA00023004"/>
    </source>
</evidence>
<feature type="chain" id="PRO_5040157100" description="Cell wall anchored protein" evidence="5">
    <location>
        <begin position="31"/>
        <end position="676"/>
    </location>
</feature>
<evidence type="ECO:0000256" key="3">
    <source>
        <dbReference type="SAM" id="MobiDB-lite"/>
    </source>
</evidence>
<feature type="compositionally biased region" description="Polar residues" evidence="3">
    <location>
        <begin position="524"/>
        <end position="548"/>
    </location>
</feature>
<evidence type="ECO:0008006" key="8">
    <source>
        <dbReference type="Google" id="ProtNLM"/>
    </source>
</evidence>
<comment type="caution">
    <text evidence="6">The sequence shown here is derived from an EMBL/GenBank/DDBJ whole genome shotgun (WGS) entry which is preliminary data.</text>
</comment>
<keyword evidence="2" id="KW-0408">Iron</keyword>
<dbReference type="SUPFAM" id="SSF50965">
    <property type="entry name" value="Galactose oxidase, central domain"/>
    <property type="match status" value="1"/>
</dbReference>
<evidence type="ECO:0000256" key="1">
    <source>
        <dbReference type="ARBA" id="ARBA00022737"/>
    </source>
</evidence>
<accession>A0A9P5HC12</accession>
<evidence type="ECO:0000256" key="4">
    <source>
        <dbReference type="SAM" id="Phobius"/>
    </source>
</evidence>
<reference evidence="6" key="1">
    <citation type="submission" date="2020-03" db="EMBL/GenBank/DDBJ databases">
        <title>Draft Genome Sequence of Cylindrodendrum hubeiense.</title>
        <authorList>
            <person name="Buettner E."/>
            <person name="Kellner H."/>
        </authorList>
    </citation>
    <scope>NUCLEOTIDE SEQUENCE</scope>
    <source>
        <strain evidence="6">IHI 201604</strain>
    </source>
</reference>
<feature type="transmembrane region" description="Helical" evidence="4">
    <location>
        <begin position="479"/>
        <end position="502"/>
    </location>
</feature>
<dbReference type="Gene3D" id="2.120.10.80">
    <property type="entry name" value="Kelch-type beta propeller"/>
    <property type="match status" value="2"/>
</dbReference>
<keyword evidence="4" id="KW-1133">Transmembrane helix</keyword>
<feature type="compositionally biased region" description="Polar residues" evidence="3">
    <location>
        <begin position="624"/>
        <end position="637"/>
    </location>
</feature>
<dbReference type="InterPro" id="IPR011043">
    <property type="entry name" value="Gal_Oxase/kelch_b-propeller"/>
</dbReference>
<keyword evidence="7" id="KW-1185">Reference proteome</keyword>
<dbReference type="GO" id="GO:0019760">
    <property type="term" value="P:glucosinolate metabolic process"/>
    <property type="evidence" value="ECO:0007669"/>
    <property type="project" value="UniProtKB-ARBA"/>
</dbReference>
<dbReference type="AlphaFoldDB" id="A0A9P5HC12"/>
<evidence type="ECO:0000313" key="7">
    <source>
        <dbReference type="Proteomes" id="UP000722485"/>
    </source>
</evidence>